<accession>A0A3B1C8H9</accession>
<keyword evidence="2 3" id="KW-0456">Lyase</keyword>
<dbReference type="Gene3D" id="3.40.50.9100">
    <property type="entry name" value="Dehydroquinase, class II"/>
    <property type="match status" value="1"/>
</dbReference>
<evidence type="ECO:0000256" key="2">
    <source>
        <dbReference type="ARBA" id="ARBA00023239"/>
    </source>
</evidence>
<dbReference type="CDD" id="cd00466">
    <property type="entry name" value="DHQase_II"/>
    <property type="match status" value="1"/>
</dbReference>
<dbReference type="NCBIfam" id="NF003807">
    <property type="entry name" value="PRK05395.1-4"/>
    <property type="match status" value="1"/>
</dbReference>
<dbReference type="InterPro" id="IPR036441">
    <property type="entry name" value="DHquinase_II_sf"/>
</dbReference>
<dbReference type="Pfam" id="PF01220">
    <property type="entry name" value="DHquinase_II"/>
    <property type="match status" value="1"/>
</dbReference>
<dbReference type="EMBL" id="UOGD01000238">
    <property type="protein sequence ID" value="VAX22971.1"/>
    <property type="molecule type" value="Genomic_DNA"/>
</dbReference>
<name>A0A3B1C8H9_9ZZZZ</name>
<dbReference type="GO" id="GO:0003855">
    <property type="term" value="F:3-dehydroquinate dehydratase activity"/>
    <property type="evidence" value="ECO:0007669"/>
    <property type="project" value="UniProtKB-EC"/>
</dbReference>
<dbReference type="PANTHER" id="PTHR21272">
    <property type="entry name" value="CATABOLIC 3-DEHYDROQUINASE"/>
    <property type="match status" value="1"/>
</dbReference>
<protein>
    <recommendedName>
        <fullName evidence="1">3-dehydroquinate dehydratase</fullName>
        <ecNumber evidence="1">4.2.1.10</ecNumber>
    </recommendedName>
</protein>
<dbReference type="SUPFAM" id="SSF52304">
    <property type="entry name" value="Type II 3-dehydroquinate dehydratase"/>
    <property type="match status" value="1"/>
</dbReference>
<organism evidence="3">
    <name type="scientific">hydrothermal vent metagenome</name>
    <dbReference type="NCBI Taxonomy" id="652676"/>
    <lineage>
        <taxon>unclassified sequences</taxon>
        <taxon>metagenomes</taxon>
        <taxon>ecological metagenomes</taxon>
    </lineage>
</organism>
<dbReference type="PANTHER" id="PTHR21272:SF3">
    <property type="entry name" value="CATABOLIC 3-DEHYDROQUINASE"/>
    <property type="match status" value="1"/>
</dbReference>
<sequence length="145" mass="16283">MKILVLNGPNLNLLGAREESNYGSLTLNEIESMIRSEFPEDTFEFFQSNNEGELVDQIQNADKGYEGLMINPGGYAHTSVVIRDALELSKIPKVEVHLSNLSEREDFRHRTITAPKTNGYVSGFKELSYLAGVYLLKKLNDKLSS</sequence>
<dbReference type="AlphaFoldDB" id="A0A3B1C8H9"/>
<proteinExistence type="inferred from homology"/>
<dbReference type="GO" id="GO:0019631">
    <property type="term" value="P:quinate catabolic process"/>
    <property type="evidence" value="ECO:0007669"/>
    <property type="project" value="TreeGrafter"/>
</dbReference>
<evidence type="ECO:0000313" key="3">
    <source>
        <dbReference type="EMBL" id="VAX22971.1"/>
    </source>
</evidence>
<dbReference type="PIRSF" id="PIRSF001399">
    <property type="entry name" value="DHquinase_II"/>
    <property type="match status" value="1"/>
</dbReference>
<evidence type="ECO:0000256" key="1">
    <source>
        <dbReference type="ARBA" id="ARBA00012060"/>
    </source>
</evidence>
<dbReference type="HAMAP" id="MF_00169">
    <property type="entry name" value="AroQ"/>
    <property type="match status" value="1"/>
</dbReference>
<gene>
    <name evidence="3" type="ORF">MNBD_IGNAVI01-716</name>
</gene>
<dbReference type="EC" id="4.2.1.10" evidence="1"/>
<dbReference type="InterPro" id="IPR018509">
    <property type="entry name" value="DHquinase_II_CS"/>
</dbReference>
<dbReference type="PROSITE" id="PS01029">
    <property type="entry name" value="DEHYDROQUINASE_II"/>
    <property type="match status" value="1"/>
</dbReference>
<reference evidence="3" key="1">
    <citation type="submission" date="2018-06" db="EMBL/GenBank/DDBJ databases">
        <authorList>
            <person name="Zhirakovskaya E."/>
        </authorList>
    </citation>
    <scope>NUCLEOTIDE SEQUENCE</scope>
</reference>
<dbReference type="InterPro" id="IPR001874">
    <property type="entry name" value="DHquinase_II"/>
</dbReference>
<dbReference type="NCBIfam" id="NF003805">
    <property type="entry name" value="PRK05395.1-2"/>
    <property type="match status" value="1"/>
</dbReference>